<reference evidence="1 2" key="1">
    <citation type="submission" date="2013-02" db="EMBL/GenBank/DDBJ databases">
        <authorList>
            <person name="Harkins D.M."/>
            <person name="Durkin A.S."/>
            <person name="Brinkac L.M."/>
            <person name="Haft D.H."/>
            <person name="Selengut J.D."/>
            <person name="Sanka R."/>
            <person name="DePew J."/>
            <person name="Purushe J."/>
            <person name="Haake D.A."/>
            <person name="Matsunaga J."/>
            <person name="Vinetz J.M."/>
            <person name="Sutton G.G."/>
            <person name="Nierman W.C."/>
            <person name="Fouts D.E."/>
        </authorList>
    </citation>
    <scope>NUCLEOTIDE SEQUENCE [LARGE SCALE GENOMIC DNA]</scope>
    <source>
        <strain evidence="1 2">Ecochallenge</strain>
    </source>
</reference>
<dbReference type="EMBL" id="AHMI02000278">
    <property type="protein sequence ID" value="EMY12808.1"/>
    <property type="molecule type" value="Genomic_DNA"/>
</dbReference>
<organism evidence="1 2">
    <name type="scientific">Leptospira weilii str. Ecochallenge</name>
    <dbReference type="NCBI Taxonomy" id="1049986"/>
    <lineage>
        <taxon>Bacteria</taxon>
        <taxon>Pseudomonadati</taxon>
        <taxon>Spirochaetota</taxon>
        <taxon>Spirochaetia</taxon>
        <taxon>Leptospirales</taxon>
        <taxon>Leptospiraceae</taxon>
        <taxon>Leptospira</taxon>
    </lineage>
</organism>
<evidence type="ECO:0000313" key="2">
    <source>
        <dbReference type="Proteomes" id="UP000012249"/>
    </source>
</evidence>
<dbReference type="AlphaFoldDB" id="N1TWZ1"/>
<evidence type="ECO:0000313" key="1">
    <source>
        <dbReference type="EMBL" id="EMY12808.1"/>
    </source>
</evidence>
<protein>
    <submittedName>
        <fullName evidence="1">Uncharacterized protein</fullName>
    </submittedName>
</protein>
<proteinExistence type="predicted"/>
<accession>N1TWZ1</accession>
<comment type="caution">
    <text evidence="1">The sequence shown here is derived from an EMBL/GenBank/DDBJ whole genome shotgun (WGS) entry which is preliminary data.</text>
</comment>
<dbReference type="Proteomes" id="UP000012249">
    <property type="component" value="Unassembled WGS sequence"/>
</dbReference>
<name>N1TWZ1_9LEPT</name>
<sequence length="78" mass="8998">MKEVFKIYPKNYLQRVPKPAEAILSDALVTFGTGSDIMPFNVFGASKELEMSYVYIMKSEFILKSKITLGFFSKKMRF</sequence>
<gene>
    <name evidence="1" type="ORF">LEP1GSC043_1194</name>
</gene>